<comment type="similarity">
    <text evidence="2">Belongs to the short-chain dehydrogenases/reductases (SDR) family.</text>
</comment>
<dbReference type="Gene3D" id="3.40.50.720">
    <property type="entry name" value="NAD(P)-binding Rossmann-like Domain"/>
    <property type="match status" value="1"/>
</dbReference>
<proteinExistence type="inferred from homology"/>
<dbReference type="PANTHER" id="PTHR43157">
    <property type="entry name" value="PHOSPHATIDYLINOSITOL-GLYCAN BIOSYNTHESIS CLASS F PROTEIN-RELATED"/>
    <property type="match status" value="1"/>
</dbReference>
<reference evidence="3 4" key="1">
    <citation type="submission" date="2019-04" db="EMBL/GenBank/DDBJ databases">
        <title>Draft genome sequences for three unisolated Alnus-infective Frankia Sp+ strains, AgTrS, AiOr and AvVan, the first sequenced Frankia strains able to sporulate in-planta.</title>
        <authorList>
            <person name="Bethencourt L."/>
            <person name="Vautrin F."/>
            <person name="Taib N."/>
            <person name="Dubost A."/>
            <person name="Castro-Garcia L."/>
            <person name="Imbaud O."/>
            <person name="Abrouk D."/>
            <person name="Fournier P."/>
            <person name="Briolay J."/>
            <person name="Nguyen A."/>
            <person name="Normand P."/>
            <person name="Fernandez M.P."/>
            <person name="Brochier-Armanet C."/>
            <person name="Herrera-Belaroussi A."/>
        </authorList>
    </citation>
    <scope>NUCLEOTIDE SEQUENCE [LARGE SCALE GENOMIC DNA]</scope>
    <source>
        <strain evidence="3 4">AvVan</strain>
    </source>
</reference>
<evidence type="ECO:0000256" key="1">
    <source>
        <dbReference type="ARBA" id="ARBA00023002"/>
    </source>
</evidence>
<dbReference type="OrthoDB" id="3237043at2"/>
<keyword evidence="4" id="KW-1185">Reference proteome</keyword>
<dbReference type="Proteomes" id="UP000305282">
    <property type="component" value="Unassembled WGS sequence"/>
</dbReference>
<dbReference type="InterPro" id="IPR036291">
    <property type="entry name" value="NAD(P)-bd_dom_sf"/>
</dbReference>
<dbReference type="GO" id="GO:0016491">
    <property type="term" value="F:oxidoreductase activity"/>
    <property type="evidence" value="ECO:0007669"/>
    <property type="project" value="UniProtKB-KW"/>
</dbReference>
<dbReference type="PRINTS" id="PR00081">
    <property type="entry name" value="GDHRDH"/>
</dbReference>
<evidence type="ECO:0000256" key="2">
    <source>
        <dbReference type="RuleBase" id="RU000363"/>
    </source>
</evidence>
<sequence>MDGRTILITGATDGLGRHLAVRLGEVGWRVLVHGRDADRAEQVRARIEAAGGPEPAVLLADLADLGEVTRLAAAVERHTDRLDVLVNNAGVGFGRPGAVCQTSADGIELRFAVNYLAGVRLTRLLLGLLTRCAPARIVNVASAGQEPLDFADLLTTRDYDGVRAYRRSKLAQIMGTFDLAEELAGTGVTADALHPATFMDTTMVRQAGSPVSSTVTEGGDATLRLITGPTAASGTGRYFSGGREARALDQAYDPEARRRLRQATDELLAASTRS</sequence>
<dbReference type="InterPro" id="IPR002347">
    <property type="entry name" value="SDR_fam"/>
</dbReference>
<dbReference type="EMBL" id="SSXH01000466">
    <property type="protein sequence ID" value="THJ69089.1"/>
    <property type="molecule type" value="Genomic_DNA"/>
</dbReference>
<gene>
    <name evidence="3" type="ORF">E7Y31_16475</name>
</gene>
<keyword evidence="1" id="KW-0560">Oxidoreductase</keyword>
<dbReference type="SUPFAM" id="SSF51735">
    <property type="entry name" value="NAD(P)-binding Rossmann-fold domains"/>
    <property type="match status" value="1"/>
</dbReference>
<dbReference type="PANTHER" id="PTHR43157:SF31">
    <property type="entry name" value="PHOSPHATIDYLINOSITOL-GLYCAN BIOSYNTHESIS CLASS F PROTEIN"/>
    <property type="match status" value="1"/>
</dbReference>
<evidence type="ECO:0000313" key="3">
    <source>
        <dbReference type="EMBL" id="THJ69089.1"/>
    </source>
</evidence>
<dbReference type="Pfam" id="PF00106">
    <property type="entry name" value="adh_short"/>
    <property type="match status" value="1"/>
</dbReference>
<comment type="caution">
    <text evidence="3">The sequence shown here is derived from an EMBL/GenBank/DDBJ whole genome shotgun (WGS) entry which is preliminary data.</text>
</comment>
<dbReference type="RefSeq" id="WP_136448885.1">
    <property type="nucleotide sequence ID" value="NZ_SSXH01000466.1"/>
</dbReference>
<evidence type="ECO:0000313" key="4">
    <source>
        <dbReference type="Proteomes" id="UP000305282"/>
    </source>
</evidence>
<name>A0A4V3Z642_9ACTN</name>
<organism evidence="3 4">
    <name type="scientific">Candidatus Frankia alpina</name>
    <dbReference type="NCBI Taxonomy" id="2699483"/>
    <lineage>
        <taxon>Bacteria</taxon>
        <taxon>Bacillati</taxon>
        <taxon>Actinomycetota</taxon>
        <taxon>Actinomycetes</taxon>
        <taxon>Frankiales</taxon>
        <taxon>Frankiaceae</taxon>
        <taxon>Frankia</taxon>
    </lineage>
</organism>
<protein>
    <submittedName>
        <fullName evidence="3">SDR family NAD(P)-dependent oxidoreductase</fullName>
    </submittedName>
</protein>
<dbReference type="AlphaFoldDB" id="A0A4V3Z642"/>
<dbReference type="PRINTS" id="PR00080">
    <property type="entry name" value="SDRFAMILY"/>
</dbReference>
<accession>A0A4V3Z642</accession>